<dbReference type="GO" id="GO:0052689">
    <property type="term" value="F:carboxylic ester hydrolase activity"/>
    <property type="evidence" value="ECO:0007669"/>
    <property type="project" value="TreeGrafter"/>
</dbReference>
<reference evidence="3 4" key="1">
    <citation type="submission" date="2020-02" db="EMBL/GenBank/DDBJ databases">
        <authorList>
            <person name="Zhang X.-Y."/>
        </authorList>
    </citation>
    <scope>NUCLEOTIDE SEQUENCE [LARGE SCALE GENOMIC DNA]</scope>
    <source>
        <strain evidence="3 4">C33</strain>
    </source>
</reference>
<feature type="signal peptide" evidence="1">
    <location>
        <begin position="1"/>
        <end position="22"/>
    </location>
</feature>
<evidence type="ECO:0000313" key="3">
    <source>
        <dbReference type="EMBL" id="NDY94769.1"/>
    </source>
</evidence>
<dbReference type="InterPro" id="IPR053145">
    <property type="entry name" value="AB_hydrolase_Est10"/>
</dbReference>
<dbReference type="PANTHER" id="PTHR43265:SF1">
    <property type="entry name" value="ESTERASE ESTD"/>
    <property type="match status" value="1"/>
</dbReference>
<dbReference type="Gene3D" id="3.40.50.1820">
    <property type="entry name" value="alpha/beta hydrolase"/>
    <property type="match status" value="1"/>
</dbReference>
<dbReference type="InterPro" id="IPR029058">
    <property type="entry name" value="AB_hydrolase_fold"/>
</dbReference>
<dbReference type="RefSeq" id="WP_164210153.1">
    <property type="nucleotide sequence ID" value="NZ_JAAGSC010000031.1"/>
</dbReference>
<dbReference type="InterPro" id="IPR022742">
    <property type="entry name" value="Hydrolase_4"/>
</dbReference>
<keyword evidence="4" id="KW-1185">Reference proteome</keyword>
<protein>
    <submittedName>
        <fullName evidence="3">Alpha/beta fold hydrolase</fullName>
    </submittedName>
</protein>
<dbReference type="Proteomes" id="UP000484885">
    <property type="component" value="Unassembled WGS sequence"/>
</dbReference>
<feature type="domain" description="Serine aminopeptidase S33" evidence="2">
    <location>
        <begin position="198"/>
        <end position="422"/>
    </location>
</feature>
<sequence length="459" mass="48097">MNALFRMNITLLLVLGAAALGAETPADWPAGYWRGTLQAGEQELEIVYRLEMDADGAWAGSMDVPAQGASGLPLQSVEISGDSIMITMPMAGDARFRGRWTAAEERVEGRFSQAGQSFPMVLKRAERGEAGPVRPQEPKPPLPYRSESVRFSNLGTTLAGTVTLPGDDGRHAGVVLVSGAGPQDRDGTFMNHRWLLVMADHLTRAGFAVLRFDERGVGESEGDFATATAGQLAGDIAAAADFLRGHDSVDRGQVGIIAHSEGGRLSALAIENQQAADALVLLGAPALPGIAGLNAQAAQSPIAALQLAVAEASLRLEPGANPEPAMRAAAEQLLASLAEDQLAAFGGNESLIVNQLVQALGQPQTQFTLSFDPRPALRSAGIPVLALYGSKDQQVDVAGAAEALRDALGDRGDVRTLGGLNHFFQEAESGAPSEYATIEQTISPVALKAVAEWLRSNAQ</sequence>
<organism evidence="3 4">
    <name type="scientific">Wenzhouxiangella limi</name>
    <dbReference type="NCBI Taxonomy" id="2707351"/>
    <lineage>
        <taxon>Bacteria</taxon>
        <taxon>Pseudomonadati</taxon>
        <taxon>Pseudomonadota</taxon>
        <taxon>Gammaproteobacteria</taxon>
        <taxon>Chromatiales</taxon>
        <taxon>Wenzhouxiangellaceae</taxon>
        <taxon>Wenzhouxiangella</taxon>
    </lineage>
</organism>
<name>A0A845VBV0_9GAMM</name>
<dbReference type="SUPFAM" id="SSF53474">
    <property type="entry name" value="alpha/beta-Hydrolases"/>
    <property type="match status" value="1"/>
</dbReference>
<feature type="chain" id="PRO_5032773915" evidence="1">
    <location>
        <begin position="23"/>
        <end position="459"/>
    </location>
</feature>
<proteinExistence type="predicted"/>
<evidence type="ECO:0000313" key="4">
    <source>
        <dbReference type="Proteomes" id="UP000484885"/>
    </source>
</evidence>
<accession>A0A845VBV0</accession>
<dbReference type="AlphaFoldDB" id="A0A845VBV0"/>
<dbReference type="EMBL" id="JAAGSC010000031">
    <property type="protein sequence ID" value="NDY94769.1"/>
    <property type="molecule type" value="Genomic_DNA"/>
</dbReference>
<evidence type="ECO:0000259" key="2">
    <source>
        <dbReference type="Pfam" id="PF12146"/>
    </source>
</evidence>
<keyword evidence="3" id="KW-0378">Hydrolase</keyword>
<gene>
    <name evidence="3" type="ORF">G3I74_03390</name>
</gene>
<comment type="caution">
    <text evidence="3">The sequence shown here is derived from an EMBL/GenBank/DDBJ whole genome shotgun (WGS) entry which is preliminary data.</text>
</comment>
<keyword evidence="1" id="KW-0732">Signal</keyword>
<dbReference type="Pfam" id="PF12146">
    <property type="entry name" value="Hydrolase_4"/>
    <property type="match status" value="1"/>
</dbReference>
<dbReference type="PANTHER" id="PTHR43265">
    <property type="entry name" value="ESTERASE ESTD"/>
    <property type="match status" value="1"/>
</dbReference>
<evidence type="ECO:0000256" key="1">
    <source>
        <dbReference type="SAM" id="SignalP"/>
    </source>
</evidence>